<gene>
    <name evidence="1" type="ORF">Pla8534_68560</name>
</gene>
<dbReference type="RefSeq" id="WP_145058586.1">
    <property type="nucleotide sequence ID" value="NZ_CP036433.1"/>
</dbReference>
<evidence type="ECO:0000313" key="2">
    <source>
        <dbReference type="Proteomes" id="UP000317648"/>
    </source>
</evidence>
<dbReference type="EMBL" id="CP036433">
    <property type="protein sequence ID" value="QDU98945.1"/>
    <property type="molecule type" value="Genomic_DNA"/>
</dbReference>
<accession>A0A518E4A7</accession>
<protein>
    <submittedName>
        <fullName evidence="1">Uncharacterized protein</fullName>
    </submittedName>
</protein>
<reference evidence="1 2" key="1">
    <citation type="submission" date="2019-02" db="EMBL/GenBank/DDBJ databases">
        <title>Deep-cultivation of Planctomycetes and their phenomic and genomic characterization uncovers novel biology.</title>
        <authorList>
            <person name="Wiegand S."/>
            <person name="Jogler M."/>
            <person name="Boedeker C."/>
            <person name="Pinto D."/>
            <person name="Vollmers J."/>
            <person name="Rivas-Marin E."/>
            <person name="Kohn T."/>
            <person name="Peeters S.H."/>
            <person name="Heuer A."/>
            <person name="Rast P."/>
            <person name="Oberbeckmann S."/>
            <person name="Bunk B."/>
            <person name="Jeske O."/>
            <person name="Meyerdierks A."/>
            <person name="Storesund J.E."/>
            <person name="Kallscheuer N."/>
            <person name="Luecker S."/>
            <person name="Lage O.M."/>
            <person name="Pohl T."/>
            <person name="Merkel B.J."/>
            <person name="Hornburger P."/>
            <person name="Mueller R.-W."/>
            <person name="Bruemmer F."/>
            <person name="Labrenz M."/>
            <person name="Spormann A.M."/>
            <person name="Op den Camp H."/>
            <person name="Overmann J."/>
            <person name="Amann R."/>
            <person name="Jetten M.S.M."/>
            <person name="Mascher T."/>
            <person name="Medema M.H."/>
            <person name="Devos D.P."/>
            <person name="Kaster A.-K."/>
            <person name="Ovreas L."/>
            <person name="Rohde M."/>
            <person name="Galperin M.Y."/>
            <person name="Jogler C."/>
        </authorList>
    </citation>
    <scope>NUCLEOTIDE SEQUENCE [LARGE SCALE GENOMIC DNA]</scope>
    <source>
        <strain evidence="1 2">Pla85_3_4</strain>
    </source>
</reference>
<organism evidence="1 2">
    <name type="scientific">Lignipirellula cremea</name>
    <dbReference type="NCBI Taxonomy" id="2528010"/>
    <lineage>
        <taxon>Bacteria</taxon>
        <taxon>Pseudomonadati</taxon>
        <taxon>Planctomycetota</taxon>
        <taxon>Planctomycetia</taxon>
        <taxon>Pirellulales</taxon>
        <taxon>Pirellulaceae</taxon>
        <taxon>Lignipirellula</taxon>
    </lineage>
</organism>
<evidence type="ECO:0000313" key="1">
    <source>
        <dbReference type="EMBL" id="QDU98945.1"/>
    </source>
</evidence>
<dbReference type="PROSITE" id="PS50890">
    <property type="entry name" value="PUA"/>
    <property type="match status" value="1"/>
</dbReference>
<dbReference type="OrthoDB" id="282988at2"/>
<name>A0A518E4A7_9BACT</name>
<dbReference type="KEGG" id="lcre:Pla8534_68560"/>
<sequence>MTEVEMRKLYCELLPGDAVEVIHHVKIGFKEHSTLTRGVVVQRDRRRSGMEGGFARNWDDKCWFDHLTLQKANGEVTTVTMDEYTELRRISSAAS</sequence>
<dbReference type="AlphaFoldDB" id="A0A518E4A7"/>
<keyword evidence="2" id="KW-1185">Reference proteome</keyword>
<proteinExistence type="predicted"/>
<dbReference type="Proteomes" id="UP000317648">
    <property type="component" value="Chromosome"/>
</dbReference>